<dbReference type="Proteomes" id="UP000749559">
    <property type="component" value="Unassembled WGS sequence"/>
</dbReference>
<dbReference type="InterPro" id="IPR000323">
    <property type="entry name" value="Cu2_ascorb_mOase_N"/>
</dbReference>
<evidence type="ECO:0000256" key="2">
    <source>
        <dbReference type="ARBA" id="ARBA00023002"/>
    </source>
</evidence>
<feature type="domain" description="Copper type II ascorbate-dependent monooxygenase N-terminal" evidence="8">
    <location>
        <begin position="157"/>
        <end position="280"/>
    </location>
</feature>
<name>A0A8S4PHA4_OWEFU</name>
<evidence type="ECO:0000256" key="4">
    <source>
        <dbReference type="ARBA" id="ARBA00023033"/>
    </source>
</evidence>
<dbReference type="InterPro" id="IPR024548">
    <property type="entry name" value="Cu2_monoox_C"/>
</dbReference>
<evidence type="ECO:0000313" key="12">
    <source>
        <dbReference type="Proteomes" id="UP000749559"/>
    </source>
</evidence>
<sequence length="569" mass="63512">MIKMNFEKFVLFFTISTLNAVVGYKYFQDKVPNGDNIPHPCKPNYIWQGLGHKNAMGGGDRNPFGLAFEANGKVWNAALCNADSDNDGKTNGAELGDPDCTWTEGSIPKITTGLSHPGVCEPWDSAECLNQNQWEFCDSDVFSCPAMDATDDVRNVSVRFPSTQVPATETNYYCMTVELPVDGDYHLIATTPTIDNAYVMHHMLLFGCKEDDLTGDDSDVRTKFATPRLCGMDTGCKNIITTWTLGSAGECYSDLAAFRIGKHGYKYAVLQMHWNNPELRSDYTDSSGLTLFYTPNLRPNDAGYFIVGQRHLEIEGGQESHMETALISPSCTRQNLPYSINILTTALHMHYLGKSGLSEHRRDGNKILTFGRDDVYSYDSPVTHVHDPPREFLPGDEVYVSCTFDSQSRTETTYYGDDTKAEMCYAFFQYYPVIKNLTAMLRFKDIEICSPRSGTLMVQGCDVRSVMSQTALAEFSEKVLDKCSATGDVCKPECKDMVKETRLNDNCMGNEEVYELVKALTEKESQLLNIWRAFESCDSEIKKDEMAGSASILCASITQLIVVLLTSII</sequence>
<dbReference type="PANTHER" id="PTHR10157:SF23">
    <property type="entry name" value="MOXD1 HOMOLOG 1"/>
    <property type="match status" value="1"/>
</dbReference>
<keyword evidence="3" id="KW-0186">Copper</keyword>
<keyword evidence="4" id="KW-0503">Monooxygenase</keyword>
<evidence type="ECO:0000256" key="7">
    <source>
        <dbReference type="SAM" id="SignalP"/>
    </source>
</evidence>
<feature type="domain" description="Copper type II ascorbate-dependent monooxygenase C-terminal" evidence="9">
    <location>
        <begin position="301"/>
        <end position="436"/>
    </location>
</feature>
<dbReference type="InterPro" id="IPR014784">
    <property type="entry name" value="Cu2_ascorb_mOase-like_C"/>
</dbReference>
<comment type="caution">
    <text evidence="11">The sequence shown here is derived from an EMBL/GenBank/DDBJ whole genome shotgun (WGS) entry which is preliminary data.</text>
</comment>
<dbReference type="Gene3D" id="2.60.120.230">
    <property type="match status" value="1"/>
</dbReference>
<evidence type="ECO:0000313" key="11">
    <source>
        <dbReference type="EMBL" id="CAH1792669.1"/>
    </source>
</evidence>
<dbReference type="InterPro" id="IPR036939">
    <property type="entry name" value="Cu2_ascorb_mOase_N_sf"/>
</dbReference>
<dbReference type="PANTHER" id="PTHR10157">
    <property type="entry name" value="DOPAMINE BETA HYDROXYLASE RELATED"/>
    <property type="match status" value="1"/>
</dbReference>
<evidence type="ECO:0000256" key="1">
    <source>
        <dbReference type="ARBA" id="ARBA00022723"/>
    </source>
</evidence>
<dbReference type="SUPFAM" id="SSF49742">
    <property type="entry name" value="PHM/PNGase F"/>
    <property type="match status" value="2"/>
</dbReference>
<dbReference type="InterPro" id="IPR057626">
    <property type="entry name" value="S-S_Temptin"/>
</dbReference>
<evidence type="ECO:0000259" key="10">
    <source>
        <dbReference type="Pfam" id="PF24784"/>
    </source>
</evidence>
<evidence type="ECO:0008006" key="13">
    <source>
        <dbReference type="Google" id="ProtNLM"/>
    </source>
</evidence>
<proteinExistence type="predicted"/>
<keyword evidence="6" id="KW-0325">Glycoprotein</keyword>
<evidence type="ECO:0000256" key="3">
    <source>
        <dbReference type="ARBA" id="ARBA00023008"/>
    </source>
</evidence>
<feature type="chain" id="PRO_5035787601" description="Temptin" evidence="7">
    <location>
        <begin position="21"/>
        <end position="569"/>
    </location>
</feature>
<evidence type="ECO:0000256" key="6">
    <source>
        <dbReference type="ARBA" id="ARBA00023180"/>
    </source>
</evidence>
<evidence type="ECO:0000259" key="9">
    <source>
        <dbReference type="Pfam" id="PF03712"/>
    </source>
</evidence>
<keyword evidence="1" id="KW-0479">Metal-binding</keyword>
<dbReference type="Gene3D" id="2.60.120.310">
    <property type="entry name" value="Copper type II, ascorbate-dependent monooxygenase, N-terminal domain"/>
    <property type="match status" value="1"/>
</dbReference>
<accession>A0A8S4PHA4</accession>
<dbReference type="EMBL" id="CAIIXF020000008">
    <property type="protein sequence ID" value="CAH1792669.1"/>
    <property type="molecule type" value="Genomic_DNA"/>
</dbReference>
<dbReference type="GO" id="GO:0004500">
    <property type="term" value="F:dopamine beta-monooxygenase activity"/>
    <property type="evidence" value="ECO:0007669"/>
    <property type="project" value="InterPro"/>
</dbReference>
<dbReference type="Pfam" id="PF01082">
    <property type="entry name" value="Cu2_monooxygen"/>
    <property type="match status" value="1"/>
</dbReference>
<keyword evidence="7" id="KW-0732">Signal</keyword>
<evidence type="ECO:0000259" key="8">
    <source>
        <dbReference type="Pfam" id="PF01082"/>
    </source>
</evidence>
<dbReference type="InterPro" id="IPR008977">
    <property type="entry name" value="PHM/PNGase_F_dom_sf"/>
</dbReference>
<dbReference type="GO" id="GO:0005507">
    <property type="term" value="F:copper ion binding"/>
    <property type="evidence" value="ECO:0007669"/>
    <property type="project" value="InterPro"/>
</dbReference>
<protein>
    <recommendedName>
        <fullName evidence="13">Temptin</fullName>
    </recommendedName>
</protein>
<dbReference type="AlphaFoldDB" id="A0A8S4PHA4"/>
<dbReference type="Pfam" id="PF03712">
    <property type="entry name" value="Cu2_monoox_C"/>
    <property type="match status" value="1"/>
</dbReference>
<organism evidence="11 12">
    <name type="scientific">Owenia fusiformis</name>
    <name type="common">Polychaete worm</name>
    <dbReference type="NCBI Taxonomy" id="6347"/>
    <lineage>
        <taxon>Eukaryota</taxon>
        <taxon>Metazoa</taxon>
        <taxon>Spiralia</taxon>
        <taxon>Lophotrochozoa</taxon>
        <taxon>Annelida</taxon>
        <taxon>Polychaeta</taxon>
        <taxon>Sedentaria</taxon>
        <taxon>Canalipalpata</taxon>
        <taxon>Sabellida</taxon>
        <taxon>Oweniida</taxon>
        <taxon>Oweniidae</taxon>
        <taxon>Owenia</taxon>
    </lineage>
</organism>
<dbReference type="InterPro" id="IPR000945">
    <property type="entry name" value="DBH-like"/>
</dbReference>
<dbReference type="PROSITE" id="PS00084">
    <property type="entry name" value="CU2_MONOOXYGENASE_1"/>
    <property type="match status" value="1"/>
</dbReference>
<keyword evidence="2" id="KW-0560">Oxidoreductase</keyword>
<dbReference type="OrthoDB" id="129121at2759"/>
<feature type="signal peptide" evidence="7">
    <location>
        <begin position="1"/>
        <end position="20"/>
    </location>
</feature>
<keyword evidence="12" id="KW-1185">Reference proteome</keyword>
<reference evidence="11" key="1">
    <citation type="submission" date="2022-03" db="EMBL/GenBank/DDBJ databases">
        <authorList>
            <person name="Martin C."/>
        </authorList>
    </citation>
    <scope>NUCLEOTIDE SEQUENCE</scope>
</reference>
<keyword evidence="5" id="KW-1015">Disulfide bond</keyword>
<dbReference type="Pfam" id="PF24784">
    <property type="entry name" value="Temptin_C"/>
    <property type="match status" value="1"/>
</dbReference>
<gene>
    <name evidence="11" type="ORF">OFUS_LOCUS17611</name>
</gene>
<feature type="domain" description="Temptin Cys/Cys disulfide" evidence="10">
    <location>
        <begin position="22"/>
        <end position="119"/>
    </location>
</feature>
<evidence type="ECO:0000256" key="5">
    <source>
        <dbReference type="ARBA" id="ARBA00023157"/>
    </source>
</evidence>
<dbReference type="InterPro" id="IPR020611">
    <property type="entry name" value="Cu2_ascorb_mOase_CS-1"/>
</dbReference>